<dbReference type="Proteomes" id="UP001529201">
    <property type="component" value="Unassembled WGS sequence"/>
</dbReference>
<reference evidence="3 6" key="2">
    <citation type="submission" date="2023-02" db="EMBL/GenBank/DDBJ databases">
        <title>Antimicrobial susceptibility testing and tentative epidemiological cut-off values for Lactobacillaceae family species intended for ingestion.</title>
        <authorList>
            <person name="Noehr-Meldgaard K."/>
            <person name="Struve C."/>
            <person name="Ingmer H."/>
            <person name="Koza A."/>
            <person name="Al-Nakeeb K."/>
            <person name="Agersoe Y."/>
        </authorList>
    </citation>
    <scope>NUCLEOTIDE SEQUENCE [LARGE SCALE GENOMIC DNA]</scope>
    <source>
        <strain evidence="3 6">DSM 20193</strain>
    </source>
</reference>
<dbReference type="EMBL" id="CP042383">
    <property type="protein sequence ID" value="QEA42842.1"/>
    <property type="molecule type" value="Genomic_DNA"/>
</dbReference>
<feature type="domain" description="HTH cro/C1-type" evidence="2">
    <location>
        <begin position="10"/>
        <end position="64"/>
    </location>
</feature>
<dbReference type="GeneID" id="64345224"/>
<dbReference type="KEGG" id="lpse:FGL85_10160"/>
<evidence type="ECO:0000256" key="1">
    <source>
        <dbReference type="ARBA" id="ARBA00023125"/>
    </source>
</evidence>
<dbReference type="PANTHER" id="PTHR46558">
    <property type="entry name" value="TRACRIPTIONAL REGULATORY PROTEIN-RELATED-RELATED"/>
    <property type="match status" value="1"/>
</dbReference>
<dbReference type="CDD" id="cd00093">
    <property type="entry name" value="HTH_XRE"/>
    <property type="match status" value="1"/>
</dbReference>
<evidence type="ECO:0000313" key="5">
    <source>
        <dbReference type="Proteomes" id="UP000321296"/>
    </source>
</evidence>
<sequence length="262" mass="29933">MTCKYIPKFLLNIRVDQGLTQAEFADRLFISPKTISNWERGINLPPLDVLINISKTFQVPLARLFEQIDQKNFTVHDAERKKLINAFLLLASQNNINCYDINNVIAESGVSHDLALTFFRSSAEILQDIEQTINMAILSTLTESKANKLLEKISDDLLPVLYDHHSALKVLYSSDVISGHWLHSLQKTYIKWISDNLTNCQFNILNPSQSVTVELSTKFLLAIFETWLTQPFPEDPIIFRSTFGQLTNMSIVDCFNYVDSNN</sequence>
<proteinExistence type="predicted"/>
<dbReference type="InterPro" id="IPR001387">
    <property type="entry name" value="Cro/C1-type_HTH"/>
</dbReference>
<organism evidence="4 5">
    <name type="scientific">Leuconostoc pseudomesenteroides</name>
    <dbReference type="NCBI Taxonomy" id="33968"/>
    <lineage>
        <taxon>Bacteria</taxon>
        <taxon>Bacillati</taxon>
        <taxon>Bacillota</taxon>
        <taxon>Bacilli</taxon>
        <taxon>Lactobacillales</taxon>
        <taxon>Lactobacillaceae</taxon>
        <taxon>Leuconostoc</taxon>
    </lineage>
</organism>
<keyword evidence="6" id="KW-1185">Reference proteome</keyword>
<dbReference type="RefSeq" id="WP_010292359.1">
    <property type="nucleotide sequence ID" value="NZ_CP042383.1"/>
</dbReference>
<dbReference type="EMBL" id="JARGDN010000007">
    <property type="protein sequence ID" value="MDG9733949.1"/>
    <property type="molecule type" value="Genomic_DNA"/>
</dbReference>
<reference evidence="4 5" key="1">
    <citation type="submission" date="2019-06" db="EMBL/GenBank/DDBJ databases">
        <title>Genome analyses of bacteria isolated from kimchi.</title>
        <authorList>
            <person name="Lee S."/>
            <person name="Ahn S."/>
            <person name="Roh S."/>
        </authorList>
    </citation>
    <scope>NUCLEOTIDE SEQUENCE [LARGE SCALE GENOMIC DNA]</scope>
    <source>
        <strain evidence="4 5">CBA3630</strain>
    </source>
</reference>
<dbReference type="Proteomes" id="UP000321296">
    <property type="component" value="Chromosome"/>
</dbReference>
<dbReference type="SMART" id="SM00530">
    <property type="entry name" value="HTH_XRE"/>
    <property type="match status" value="1"/>
</dbReference>
<dbReference type="Gene3D" id="1.10.260.40">
    <property type="entry name" value="lambda repressor-like DNA-binding domains"/>
    <property type="match status" value="1"/>
</dbReference>
<dbReference type="AlphaFoldDB" id="A0A5B8SZY8"/>
<dbReference type="PROSITE" id="PS50943">
    <property type="entry name" value="HTH_CROC1"/>
    <property type="match status" value="1"/>
</dbReference>
<gene>
    <name evidence="4" type="ORF">FGL85_10160</name>
    <name evidence="3" type="ORF">P1N92_07445</name>
</gene>
<protein>
    <submittedName>
        <fullName evidence="4">Helix-turn-helix transcriptional regulator</fullName>
    </submittedName>
</protein>
<accession>A0A5B8SZY8</accession>
<dbReference type="PANTHER" id="PTHR46558:SF3">
    <property type="entry name" value="TRANSCRIPTIONAL REGULATOR"/>
    <property type="match status" value="1"/>
</dbReference>
<evidence type="ECO:0000313" key="3">
    <source>
        <dbReference type="EMBL" id="MDG9733949.1"/>
    </source>
</evidence>
<dbReference type="GO" id="GO:0003677">
    <property type="term" value="F:DNA binding"/>
    <property type="evidence" value="ECO:0007669"/>
    <property type="project" value="UniProtKB-KW"/>
</dbReference>
<evidence type="ECO:0000259" key="2">
    <source>
        <dbReference type="PROSITE" id="PS50943"/>
    </source>
</evidence>
<dbReference type="SUPFAM" id="SSF47413">
    <property type="entry name" value="lambda repressor-like DNA-binding domains"/>
    <property type="match status" value="1"/>
</dbReference>
<dbReference type="InterPro" id="IPR010982">
    <property type="entry name" value="Lambda_DNA-bd_dom_sf"/>
</dbReference>
<evidence type="ECO:0000313" key="4">
    <source>
        <dbReference type="EMBL" id="QEA42842.1"/>
    </source>
</evidence>
<dbReference type="Pfam" id="PF01381">
    <property type="entry name" value="HTH_3"/>
    <property type="match status" value="1"/>
</dbReference>
<keyword evidence="1" id="KW-0238">DNA-binding</keyword>
<name>A0A5B8SZY8_LEUPS</name>
<evidence type="ECO:0000313" key="6">
    <source>
        <dbReference type="Proteomes" id="UP001529201"/>
    </source>
</evidence>